<proteinExistence type="inferred from homology"/>
<dbReference type="AlphaFoldDB" id="A0AA90PQ12"/>
<keyword evidence="9" id="KW-1185">Reference proteome</keyword>
<evidence type="ECO:0000256" key="4">
    <source>
        <dbReference type="ARBA" id="ARBA00022898"/>
    </source>
</evidence>
<gene>
    <name evidence="6" type="ORF">Q5I04_02210</name>
    <name evidence="7" type="ORF">Q5I06_02215</name>
</gene>
<keyword evidence="2 7" id="KW-0032">Aminotransferase</keyword>
<evidence type="ECO:0000313" key="9">
    <source>
        <dbReference type="Proteomes" id="UP001240777"/>
    </source>
</evidence>
<dbReference type="RefSeq" id="WP_305516573.1">
    <property type="nucleotide sequence ID" value="NZ_JAUPEV010000002.1"/>
</dbReference>
<evidence type="ECO:0000256" key="1">
    <source>
        <dbReference type="ARBA" id="ARBA00001933"/>
    </source>
</evidence>
<dbReference type="Pfam" id="PF00202">
    <property type="entry name" value="Aminotran_3"/>
    <property type="match status" value="2"/>
</dbReference>
<dbReference type="InterPro" id="IPR015422">
    <property type="entry name" value="PyrdxlP-dep_Trfase_small"/>
</dbReference>
<dbReference type="InterPro" id="IPR050103">
    <property type="entry name" value="Class-III_PLP-dep_AT"/>
</dbReference>
<dbReference type="PANTHER" id="PTHR11986">
    <property type="entry name" value="AMINOTRANSFERASE CLASS III"/>
    <property type="match status" value="1"/>
</dbReference>
<name>A0AA90PQ12_9HELI</name>
<evidence type="ECO:0000313" key="6">
    <source>
        <dbReference type="EMBL" id="MDO7252733.1"/>
    </source>
</evidence>
<evidence type="ECO:0000313" key="8">
    <source>
        <dbReference type="Proteomes" id="UP001177258"/>
    </source>
</evidence>
<evidence type="ECO:0000256" key="3">
    <source>
        <dbReference type="ARBA" id="ARBA00022679"/>
    </source>
</evidence>
<sequence>MFDKNYKIDDLMEIDNQYILHTYERKKIRFAYGDGSKLYTPCSKQFIDFGSGIGENILGYGNPKFVKGISEQARDLISLSNYYLVEPQALLAKKILELSGFDARIFFGNSGEDANRCAIRIAKKFGDKDRDKIIVLGNQFYDRIMGENDFVSEYFICAQDIDDIYSLVDHKTCAIFMEFSEDGVEFLRTHMVQITHLADFLKKKKILFMVDENQSGVYRSGEIFVSSLYGLMPDVLTISGGLGGGVPIGATICSLKDIFTHGDYENVFGGNFLSSRAGLLVFEALEEEHKSGNLERTIDLFNIQLDKILKNFSNLFEKKVGVGLMLSLVIKDEKNQKNIIESAFEEQLLILKGDKDRIRFLPALNISIDEINEGFERLHKACEKL</sequence>
<organism evidence="7 8">
    <name type="scientific">Helicobacter cappadocius</name>
    <dbReference type="NCBI Taxonomy" id="3063998"/>
    <lineage>
        <taxon>Bacteria</taxon>
        <taxon>Pseudomonadati</taxon>
        <taxon>Campylobacterota</taxon>
        <taxon>Epsilonproteobacteria</taxon>
        <taxon>Campylobacterales</taxon>
        <taxon>Helicobacteraceae</taxon>
        <taxon>Helicobacter</taxon>
    </lineage>
</organism>
<reference evidence="6 8" key="3">
    <citation type="journal article" date="2024" name="Syst. Appl. Microbiol.">
        <title>Helicobacter cappadocius sp. nov., from lizards: The first psychrotrophic Helicobacter species.</title>
        <authorList>
            <person name="Aydin F."/>
            <person name="Tarhane S."/>
            <person name="Karakaya E."/>
            <person name="Abay S."/>
            <person name="Kayman T."/>
            <person name="Guran O."/>
            <person name="Bozkurt E."/>
            <person name="Uzum N."/>
            <person name="Avci A."/>
            <person name="Olgun K."/>
            <person name="Jablonski D."/>
            <person name="Guran C."/>
            <person name="Burcin Saticioglu I."/>
        </authorList>
    </citation>
    <scope>NUCLEOTIDE SEQUENCE [LARGE SCALE GENOMIC DNA]</scope>
    <source>
        <strain evidence="6">Faydin-H75</strain>
        <strain evidence="8">faydin-H76</strain>
    </source>
</reference>
<accession>A0AA90PQ12</accession>
<dbReference type="PIRSF" id="PIRSF000521">
    <property type="entry name" value="Transaminase_4ab_Lys_Orn"/>
    <property type="match status" value="1"/>
</dbReference>
<protein>
    <submittedName>
        <fullName evidence="7">Aminotransferase class III-fold pyridoxal phosphate-dependent enzyme</fullName>
    </submittedName>
</protein>
<keyword evidence="3" id="KW-0808">Transferase</keyword>
<dbReference type="Proteomes" id="UP001177258">
    <property type="component" value="Unassembled WGS sequence"/>
</dbReference>
<dbReference type="InterPro" id="IPR015421">
    <property type="entry name" value="PyrdxlP-dep_Trfase_major"/>
</dbReference>
<dbReference type="Gene3D" id="3.90.1150.10">
    <property type="entry name" value="Aspartate Aminotransferase, domain 1"/>
    <property type="match status" value="1"/>
</dbReference>
<dbReference type="GO" id="GO:0030170">
    <property type="term" value="F:pyridoxal phosphate binding"/>
    <property type="evidence" value="ECO:0007669"/>
    <property type="project" value="InterPro"/>
</dbReference>
<evidence type="ECO:0000313" key="7">
    <source>
        <dbReference type="EMBL" id="MDP2538601.1"/>
    </source>
</evidence>
<reference evidence="6" key="2">
    <citation type="submission" date="2023-07" db="EMBL/GenBank/DDBJ databases">
        <authorList>
            <person name="Aydin F."/>
            <person name="Tarhane S."/>
            <person name="Saticioglu I.B."/>
            <person name="Karakaya E."/>
            <person name="Abay S."/>
            <person name="Guran O."/>
            <person name="Bozkurt E."/>
            <person name="Uzum N."/>
            <person name="Olgun K."/>
            <person name="Jablonski D."/>
        </authorList>
    </citation>
    <scope>NUCLEOTIDE SEQUENCE</scope>
    <source>
        <strain evidence="6">Faydin-H75</strain>
    </source>
</reference>
<dbReference type="InterPro" id="IPR015424">
    <property type="entry name" value="PyrdxlP-dep_Trfase"/>
</dbReference>
<comment type="caution">
    <text evidence="7">The sequence shown here is derived from an EMBL/GenBank/DDBJ whole genome shotgun (WGS) entry which is preliminary data.</text>
</comment>
<dbReference type="PANTHER" id="PTHR11986:SF79">
    <property type="entry name" value="ACETYLORNITHINE AMINOTRANSFERASE, MITOCHONDRIAL"/>
    <property type="match status" value="1"/>
</dbReference>
<dbReference type="EMBL" id="JAUYZK010000002">
    <property type="protein sequence ID" value="MDP2538601.1"/>
    <property type="molecule type" value="Genomic_DNA"/>
</dbReference>
<keyword evidence="4 5" id="KW-0663">Pyridoxal phosphate</keyword>
<dbReference type="Proteomes" id="UP001240777">
    <property type="component" value="Unassembled WGS sequence"/>
</dbReference>
<comment type="cofactor">
    <cofactor evidence="1">
        <name>pyridoxal 5'-phosphate</name>
        <dbReference type="ChEBI" id="CHEBI:597326"/>
    </cofactor>
</comment>
<dbReference type="Gene3D" id="3.40.640.10">
    <property type="entry name" value="Type I PLP-dependent aspartate aminotransferase-like (Major domain)"/>
    <property type="match status" value="1"/>
</dbReference>
<dbReference type="GO" id="GO:0008483">
    <property type="term" value="F:transaminase activity"/>
    <property type="evidence" value="ECO:0007669"/>
    <property type="project" value="UniProtKB-KW"/>
</dbReference>
<dbReference type="EMBL" id="JAUPEV010000002">
    <property type="protein sequence ID" value="MDO7252733.1"/>
    <property type="molecule type" value="Genomic_DNA"/>
</dbReference>
<comment type="similarity">
    <text evidence="5">Belongs to the class-III pyridoxal-phosphate-dependent aminotransferase family.</text>
</comment>
<dbReference type="SUPFAM" id="SSF53383">
    <property type="entry name" value="PLP-dependent transferases"/>
    <property type="match status" value="1"/>
</dbReference>
<dbReference type="InterPro" id="IPR005814">
    <property type="entry name" value="Aminotrans_3"/>
</dbReference>
<evidence type="ECO:0000256" key="5">
    <source>
        <dbReference type="RuleBase" id="RU003560"/>
    </source>
</evidence>
<reference evidence="7 9" key="1">
    <citation type="submission" date="2023-07" db="EMBL/GenBank/DDBJ databases">
        <title>Unpublished Manusciprt.</title>
        <authorList>
            <person name="Aydin F."/>
            <person name="Tarhane S."/>
            <person name="Saticioglu I.B."/>
            <person name="Karakaya E."/>
            <person name="Abay S."/>
            <person name="Guran O."/>
            <person name="Bozkurt E."/>
            <person name="Uzum N."/>
            <person name="Olgun K."/>
            <person name="Jablonski D."/>
        </authorList>
    </citation>
    <scope>NUCLEOTIDE SEQUENCE</scope>
    <source>
        <strain evidence="9">faydin-H75</strain>
        <strain evidence="7">Faydin-H76</strain>
    </source>
</reference>
<dbReference type="GO" id="GO:0042802">
    <property type="term" value="F:identical protein binding"/>
    <property type="evidence" value="ECO:0007669"/>
    <property type="project" value="TreeGrafter"/>
</dbReference>
<evidence type="ECO:0000256" key="2">
    <source>
        <dbReference type="ARBA" id="ARBA00022576"/>
    </source>
</evidence>